<dbReference type="RefSeq" id="WP_181495970.1">
    <property type="nucleotide sequence ID" value="NZ_CP032152.1"/>
</dbReference>
<sequence length="905" mass="97533">MTRTTAYDIWRAGHQPLRPLFAPKSVAVIGASEKEGSVGRTLLWNLIQTPFGGTVFPVNPRRSSVLGIKAYASVTAIPEAVDLAVIATPAATVPGVVAECAAAGVKGAIIVSAGFREVGAAGLALEEEILTIARQARMRIIGPNCLGVMCPPTGLNATFAATMARSGHVGFLSQSGALCTSILDWSLQENVGFSAFVSIGTMLDVGWGDLIYYLGDDPQTRCIVIYMESLGDARSFLSAAREVAYVKPIIVIKAGRTAAAAQAAASHTGALMGSDAVVDAALERCGVLRVETIEDLFDMAEVLDKQSRPKGPHLTILTNAGGPGVLATDALIRAGGQLSPLSGDTLQALNQVLPPAWSHGNPVDILGDATADRYLKALQHCETDANSDGLLVILTPQAMTDPLAIAQDLATYAKNRPSGAKPILASWMGGTSVKGGEAILNQAGIPTYAYADTAARIFSYMWRYSDHLQALYQTPSLPLTTAPPDRETVSQLLAQVRSEGRTLLTEWEAKAVLAAYGLPVVETCIARSEAEAVAAADRLGYPVVLKLYSPTITHKTDVGGVALNLPDAAAVITAYHQIEKNVTTAAGAGHFAGVTVQPMIPWKGFELILGSSTDAQFGPVILFGTGGQLVEVLEDTAIALPPLNTTLARRLIQQTKISRAFAGVRGWPAVNLALLEDLLVRFSLLVVEQPWIKEIDINPLLVAPPDRLMALDARIVLHKEESDFVKPAIRPYPTQYVSPWQLRDGTSVLIRPIRPEDEPLMRQYHATLSEQSVYLRYFHLMKLSQRVAHERLVRICFVDYDREIALVVEHQGASEPQIIGAARLSKDHFRNTAEFSLLISDRWQRQGLGTELLHRLIQIGRDEGLSAIHAYVLKDNEGMIRICRKLNFEFAAGDDPSVWFVQLAL</sequence>
<evidence type="ECO:0000256" key="4">
    <source>
        <dbReference type="ARBA" id="ARBA00060888"/>
    </source>
</evidence>
<evidence type="ECO:0000256" key="1">
    <source>
        <dbReference type="ARBA" id="ARBA00022598"/>
    </source>
</evidence>
<dbReference type="SUPFAM" id="SSF51735">
    <property type="entry name" value="NAD(P)-binding Rossmann-fold domains"/>
    <property type="match status" value="1"/>
</dbReference>
<dbReference type="InterPro" id="IPR000182">
    <property type="entry name" value="GNAT_dom"/>
</dbReference>
<dbReference type="Gene3D" id="3.40.630.30">
    <property type="match status" value="1"/>
</dbReference>
<keyword evidence="9" id="KW-1185">Reference proteome</keyword>
<dbReference type="EMBL" id="CP032152">
    <property type="protein sequence ID" value="QLL29739.1"/>
    <property type="molecule type" value="Genomic_DNA"/>
</dbReference>
<dbReference type="SUPFAM" id="SSF52210">
    <property type="entry name" value="Succinyl-CoA synthetase domains"/>
    <property type="match status" value="2"/>
</dbReference>
<evidence type="ECO:0000256" key="3">
    <source>
        <dbReference type="ARBA" id="ARBA00022840"/>
    </source>
</evidence>
<dbReference type="InterPro" id="IPR013815">
    <property type="entry name" value="ATP_grasp_subdomain_1"/>
</dbReference>
<dbReference type="PANTHER" id="PTHR43334">
    <property type="entry name" value="ACETATE--COA LIGASE [ADP-FORMING]"/>
    <property type="match status" value="1"/>
</dbReference>
<dbReference type="Pfam" id="PF19045">
    <property type="entry name" value="Ligase_CoA_2"/>
    <property type="match status" value="1"/>
</dbReference>
<keyword evidence="3 5" id="KW-0067">ATP-binding</keyword>
<dbReference type="CDD" id="cd04301">
    <property type="entry name" value="NAT_SF"/>
    <property type="match status" value="1"/>
</dbReference>
<dbReference type="Gene3D" id="3.30.470.20">
    <property type="entry name" value="ATP-grasp fold, B domain"/>
    <property type="match status" value="1"/>
</dbReference>
<dbReference type="SUPFAM" id="SSF56059">
    <property type="entry name" value="Glutathione synthetase ATP-binding domain-like"/>
    <property type="match status" value="1"/>
</dbReference>
<evidence type="ECO:0000256" key="5">
    <source>
        <dbReference type="PROSITE-ProRule" id="PRU00409"/>
    </source>
</evidence>
<dbReference type="GO" id="GO:0046872">
    <property type="term" value="F:metal ion binding"/>
    <property type="evidence" value="ECO:0007669"/>
    <property type="project" value="InterPro"/>
</dbReference>
<feature type="domain" description="N-acetyltransferase" evidence="7">
    <location>
        <begin position="748"/>
        <end position="905"/>
    </location>
</feature>
<dbReference type="Pfam" id="PF13380">
    <property type="entry name" value="CoA_binding_2"/>
    <property type="match status" value="1"/>
</dbReference>
<gene>
    <name evidence="8" type="ORF">D3A95_02190</name>
</gene>
<reference evidence="9" key="1">
    <citation type="submission" date="2018-09" db="EMBL/GenBank/DDBJ databases">
        <title>Complete genome sequence of thermophilic cyanobacteria strain Thermosynechococcus elongatus PKUAC-SCTE542.</title>
        <authorList>
            <person name="Liang Y."/>
            <person name="Tang J."/>
            <person name="Daroch M."/>
        </authorList>
    </citation>
    <scope>NUCLEOTIDE SEQUENCE [LARGE SCALE GENOMIC DNA]</scope>
    <source>
        <strain evidence="9">E542</strain>
    </source>
</reference>
<dbReference type="InterPro" id="IPR051538">
    <property type="entry name" value="Acyl-CoA_Synth/Transferase"/>
</dbReference>
<dbReference type="Gene3D" id="3.40.50.261">
    <property type="entry name" value="Succinyl-CoA synthetase domains"/>
    <property type="match status" value="2"/>
</dbReference>
<keyword evidence="8" id="KW-0808">Transferase</keyword>
<dbReference type="PROSITE" id="PS51186">
    <property type="entry name" value="GNAT"/>
    <property type="match status" value="1"/>
</dbReference>
<dbReference type="InterPro" id="IPR016102">
    <property type="entry name" value="Succinyl-CoA_synth-like"/>
</dbReference>
<evidence type="ECO:0000313" key="9">
    <source>
        <dbReference type="Proteomes" id="UP000261812"/>
    </source>
</evidence>
<dbReference type="InterPro" id="IPR011761">
    <property type="entry name" value="ATP-grasp"/>
</dbReference>
<comment type="similarity">
    <text evidence="4">In the N-terminal section; belongs to the acetate CoA ligase alpha subunit family.</text>
</comment>
<dbReference type="Pfam" id="PF13302">
    <property type="entry name" value="Acetyltransf_3"/>
    <property type="match status" value="1"/>
</dbReference>
<keyword evidence="1 8" id="KW-0436">Ligase</keyword>
<dbReference type="SUPFAM" id="SSF55729">
    <property type="entry name" value="Acyl-CoA N-acyltransferases (Nat)"/>
    <property type="match status" value="1"/>
</dbReference>
<dbReference type="InterPro" id="IPR016181">
    <property type="entry name" value="Acyl_CoA_acyltransferase"/>
</dbReference>
<accession>A0A7D6EVI4</accession>
<evidence type="ECO:0000256" key="2">
    <source>
        <dbReference type="ARBA" id="ARBA00022741"/>
    </source>
</evidence>
<dbReference type="InterPro" id="IPR003781">
    <property type="entry name" value="CoA-bd"/>
</dbReference>
<dbReference type="SMART" id="SM00881">
    <property type="entry name" value="CoA_binding"/>
    <property type="match status" value="1"/>
</dbReference>
<evidence type="ECO:0000259" key="7">
    <source>
        <dbReference type="PROSITE" id="PS51186"/>
    </source>
</evidence>
<dbReference type="FunFam" id="3.30.1490.20:FF:000020">
    <property type="entry name" value="Protein lysine acetyltransferase"/>
    <property type="match status" value="1"/>
</dbReference>
<dbReference type="InterPro" id="IPR032875">
    <property type="entry name" value="Succ_CoA_lig_flav_dom"/>
</dbReference>
<dbReference type="PROSITE" id="PS50975">
    <property type="entry name" value="ATP_GRASP"/>
    <property type="match status" value="1"/>
</dbReference>
<keyword evidence="2 5" id="KW-0547">Nucleotide-binding</keyword>
<evidence type="ECO:0000313" key="8">
    <source>
        <dbReference type="EMBL" id="QLL29739.1"/>
    </source>
</evidence>
<organism evidence="8 9">
    <name type="scientific">Thermosynechococcus sichuanensis E542</name>
    <dbReference type="NCBI Taxonomy" id="2016101"/>
    <lineage>
        <taxon>Bacteria</taxon>
        <taxon>Bacillati</taxon>
        <taxon>Cyanobacteriota</taxon>
        <taxon>Cyanophyceae</taxon>
        <taxon>Acaryochloridales</taxon>
        <taxon>Thermosynechococcaceae</taxon>
        <taxon>Thermosynechococcus</taxon>
        <taxon>Thermosynechococcus sichuanensis</taxon>
    </lineage>
</organism>
<dbReference type="Pfam" id="PF13549">
    <property type="entry name" value="ATP-grasp_5"/>
    <property type="match status" value="1"/>
</dbReference>
<dbReference type="KEGG" id="tsq:D3A95_02190"/>
<feature type="domain" description="ATP-grasp" evidence="6">
    <location>
        <begin position="510"/>
        <end position="546"/>
    </location>
</feature>
<dbReference type="Gene3D" id="3.40.50.720">
    <property type="entry name" value="NAD(P)-binding Rossmann-like Domain"/>
    <property type="match status" value="1"/>
</dbReference>
<name>A0A7D6EVI4_9CYAN</name>
<protein>
    <submittedName>
        <fullName evidence="8">Bifunctional acetate--CoA ligase family protein/GNAT family N-acetyltransferase</fullName>
    </submittedName>
</protein>
<evidence type="ECO:0000259" key="6">
    <source>
        <dbReference type="PROSITE" id="PS50975"/>
    </source>
</evidence>
<dbReference type="Gene3D" id="3.30.1490.20">
    <property type="entry name" value="ATP-grasp fold, A domain"/>
    <property type="match status" value="1"/>
</dbReference>
<dbReference type="PANTHER" id="PTHR43334:SF1">
    <property type="entry name" value="3-HYDROXYPROPIONATE--COA LIGASE [ADP-FORMING]"/>
    <property type="match status" value="1"/>
</dbReference>
<dbReference type="InterPro" id="IPR036291">
    <property type="entry name" value="NAD(P)-bd_dom_sf"/>
</dbReference>
<dbReference type="Proteomes" id="UP000261812">
    <property type="component" value="Chromosome"/>
</dbReference>
<dbReference type="GO" id="GO:0005524">
    <property type="term" value="F:ATP binding"/>
    <property type="evidence" value="ECO:0007669"/>
    <property type="project" value="UniProtKB-UniRule"/>
</dbReference>
<proteinExistence type="inferred from homology"/>
<dbReference type="GO" id="GO:0016747">
    <property type="term" value="F:acyltransferase activity, transferring groups other than amino-acyl groups"/>
    <property type="evidence" value="ECO:0007669"/>
    <property type="project" value="InterPro"/>
</dbReference>
<dbReference type="InterPro" id="IPR043938">
    <property type="entry name" value="Ligase_CoA_dom"/>
</dbReference>
<dbReference type="GO" id="GO:0043758">
    <property type="term" value="F:acetate-CoA ligase (ADP-forming) activity"/>
    <property type="evidence" value="ECO:0007669"/>
    <property type="project" value="InterPro"/>
</dbReference>
<dbReference type="Pfam" id="PF13607">
    <property type="entry name" value="Succ_CoA_lig"/>
    <property type="match status" value="1"/>
</dbReference>
<dbReference type="AlphaFoldDB" id="A0A7D6EVI4"/>